<dbReference type="PANTHER" id="PTHR47197:SF3">
    <property type="entry name" value="DIHYDRO-HEME D1 DEHYDROGENASE"/>
    <property type="match status" value="1"/>
</dbReference>
<dbReference type="InterPro" id="IPR051200">
    <property type="entry name" value="Host-pathogen_enzymatic-act"/>
</dbReference>
<organism evidence="2 3">
    <name type="scientific">Eiseniibacteriota bacterium</name>
    <dbReference type="NCBI Taxonomy" id="2212470"/>
    <lineage>
        <taxon>Bacteria</taxon>
        <taxon>Candidatus Eiseniibacteriota</taxon>
    </lineage>
</organism>
<evidence type="ECO:0000313" key="2">
    <source>
        <dbReference type="EMBL" id="TMQ70459.1"/>
    </source>
</evidence>
<proteinExistence type="predicted"/>
<comment type="caution">
    <text evidence="2">The sequence shown here is derived from an EMBL/GenBank/DDBJ whole genome shotgun (WGS) entry which is preliminary data.</text>
</comment>
<evidence type="ECO:0000313" key="3">
    <source>
        <dbReference type="Proteomes" id="UP000319771"/>
    </source>
</evidence>
<dbReference type="PANTHER" id="PTHR47197">
    <property type="entry name" value="PROTEIN NIRF"/>
    <property type="match status" value="1"/>
</dbReference>
<evidence type="ECO:0008006" key="4">
    <source>
        <dbReference type="Google" id="ProtNLM"/>
    </source>
</evidence>
<keyword evidence="1" id="KW-0732">Signal</keyword>
<gene>
    <name evidence="2" type="ORF">E6K81_12555</name>
</gene>
<dbReference type="Proteomes" id="UP000319771">
    <property type="component" value="Unassembled WGS sequence"/>
</dbReference>
<dbReference type="EMBL" id="VBPB01000223">
    <property type="protein sequence ID" value="TMQ70459.1"/>
    <property type="molecule type" value="Genomic_DNA"/>
</dbReference>
<feature type="chain" id="PRO_5022132415" description="YncE family protein" evidence="1">
    <location>
        <begin position="16"/>
        <end position="368"/>
    </location>
</feature>
<name>A0A538U405_UNCEI</name>
<reference evidence="2 3" key="1">
    <citation type="journal article" date="2019" name="Nat. Microbiol.">
        <title>Mediterranean grassland soil C-N compound turnover is dependent on rainfall and depth, and is mediated by genomically divergent microorganisms.</title>
        <authorList>
            <person name="Diamond S."/>
            <person name="Andeer P.F."/>
            <person name="Li Z."/>
            <person name="Crits-Christoph A."/>
            <person name="Burstein D."/>
            <person name="Anantharaman K."/>
            <person name="Lane K.R."/>
            <person name="Thomas B.C."/>
            <person name="Pan C."/>
            <person name="Northen T.R."/>
            <person name="Banfield J.F."/>
        </authorList>
    </citation>
    <scope>NUCLEOTIDE SEQUENCE [LARGE SCALE GENOMIC DNA]</scope>
    <source>
        <strain evidence="2">WS_11</strain>
    </source>
</reference>
<dbReference type="InterPro" id="IPR011044">
    <property type="entry name" value="Quino_amine_DH_bsu"/>
</dbReference>
<dbReference type="Gene3D" id="2.130.10.10">
    <property type="entry name" value="YVTN repeat-like/Quinoprotein amine dehydrogenase"/>
    <property type="match status" value="2"/>
</dbReference>
<dbReference type="SUPFAM" id="SSF50969">
    <property type="entry name" value="YVTN repeat-like/Quinoprotein amine dehydrogenase"/>
    <property type="match status" value="1"/>
</dbReference>
<feature type="signal peptide" evidence="1">
    <location>
        <begin position="1"/>
        <end position="15"/>
    </location>
</feature>
<protein>
    <recommendedName>
        <fullName evidence="4">YncE family protein</fullName>
    </recommendedName>
</protein>
<accession>A0A538U405</accession>
<sequence>MPPLVRRLLTVFALAAPLAGCSANHRITSPYALGAHQAFVLTTDFSTGGLSVIDLDTRMVARHVASVHSDATLRVHEGLIYVVNRFGQDNIQVIDPDRNFRTVRQFSTGNGTNPQDIALVSAAKAFISRYGSADLLIADPHTGTTLGTVSLAAFADGDGLPEMARMALLGSRLFVACQRLTNFAATNPSVVVVVDALADTVVDADPATSGVQAIPLALRNPVTDLVLDPDAHELLVGCAGDYGALDGGVVAIDVTTLATRTVTTEATLGGDLGDLAWSASDHSYAVVSDASFNASVVAWNPTTGALIGPVYAPGGFSIPDCEVNARGELYVCDNRFAAPGVLVFRAGADTLLAGPLDTGLPPSQIAFR</sequence>
<dbReference type="AlphaFoldDB" id="A0A538U405"/>
<evidence type="ECO:0000256" key="1">
    <source>
        <dbReference type="SAM" id="SignalP"/>
    </source>
</evidence>
<dbReference type="InterPro" id="IPR015943">
    <property type="entry name" value="WD40/YVTN_repeat-like_dom_sf"/>
</dbReference>